<evidence type="ECO:0000313" key="2">
    <source>
        <dbReference type="EMBL" id="PBK58262.1"/>
    </source>
</evidence>
<organism evidence="2 3">
    <name type="scientific">Armillaria solidipes</name>
    <dbReference type="NCBI Taxonomy" id="1076256"/>
    <lineage>
        <taxon>Eukaryota</taxon>
        <taxon>Fungi</taxon>
        <taxon>Dikarya</taxon>
        <taxon>Basidiomycota</taxon>
        <taxon>Agaricomycotina</taxon>
        <taxon>Agaricomycetes</taxon>
        <taxon>Agaricomycetidae</taxon>
        <taxon>Agaricales</taxon>
        <taxon>Marasmiineae</taxon>
        <taxon>Physalacriaceae</taxon>
        <taxon>Armillaria</taxon>
    </lineage>
</organism>
<accession>A0A2H3ATM3</accession>
<evidence type="ECO:0008006" key="4">
    <source>
        <dbReference type="Google" id="ProtNLM"/>
    </source>
</evidence>
<keyword evidence="3" id="KW-1185">Reference proteome</keyword>
<feature type="region of interest" description="Disordered" evidence="1">
    <location>
        <begin position="42"/>
        <end position="64"/>
    </location>
</feature>
<name>A0A2H3ATM3_9AGAR</name>
<dbReference type="EMBL" id="KZ293564">
    <property type="protein sequence ID" value="PBK58262.1"/>
    <property type="molecule type" value="Genomic_DNA"/>
</dbReference>
<protein>
    <recommendedName>
        <fullName evidence="4">PX domain-containing protein</fullName>
    </recommendedName>
</protein>
<sequence length="303" mass="32629">MDESKRWKLTVVQRSAHGFQALHDHLKLSVPGKNAIRAANNEPKDVLHSDKQVPKIAPPDDARGRDELVKGYARHAVLDFLDELLGDGAKEEGCGAALGEHWPPGEECAVIGLVGSCREMEKDRLTRAEERGHQDSPPGFGGCDQVVSAGSPPATRNPSALENLSCLSIKSCQASLALPISRNGVIFPNLIPESSSRNFNMRCLATPFDLHVSSMADCSASSRGELLWSISYSLPSPALTTPSALGSRKRISVHDSDFPGHNAQSRMLHFGDTAKASEYPSPETEEMVLQGPVLSLLPLSPKP</sequence>
<dbReference type="Proteomes" id="UP000218334">
    <property type="component" value="Unassembled WGS sequence"/>
</dbReference>
<feature type="compositionally biased region" description="Basic and acidic residues" evidence="1">
    <location>
        <begin position="125"/>
        <end position="134"/>
    </location>
</feature>
<reference evidence="3" key="1">
    <citation type="journal article" date="2017" name="Nat. Ecol. Evol.">
        <title>Genome expansion and lineage-specific genetic innovations in the forest pathogenic fungi Armillaria.</title>
        <authorList>
            <person name="Sipos G."/>
            <person name="Prasanna A.N."/>
            <person name="Walter M.C."/>
            <person name="O'Connor E."/>
            <person name="Balint B."/>
            <person name="Krizsan K."/>
            <person name="Kiss B."/>
            <person name="Hess J."/>
            <person name="Varga T."/>
            <person name="Slot J."/>
            <person name="Riley R."/>
            <person name="Boka B."/>
            <person name="Rigling D."/>
            <person name="Barry K."/>
            <person name="Lee J."/>
            <person name="Mihaltcheva S."/>
            <person name="LaButti K."/>
            <person name="Lipzen A."/>
            <person name="Waldron R."/>
            <person name="Moloney N.M."/>
            <person name="Sperisen C."/>
            <person name="Kredics L."/>
            <person name="Vagvoelgyi C."/>
            <person name="Patrignani A."/>
            <person name="Fitzpatrick D."/>
            <person name="Nagy I."/>
            <person name="Doyle S."/>
            <person name="Anderson J.B."/>
            <person name="Grigoriev I.V."/>
            <person name="Gueldener U."/>
            <person name="Muensterkoetter M."/>
            <person name="Nagy L.G."/>
        </authorList>
    </citation>
    <scope>NUCLEOTIDE SEQUENCE [LARGE SCALE GENOMIC DNA]</scope>
    <source>
        <strain evidence="3">28-4</strain>
    </source>
</reference>
<proteinExistence type="predicted"/>
<feature type="region of interest" description="Disordered" evidence="1">
    <location>
        <begin position="125"/>
        <end position="154"/>
    </location>
</feature>
<evidence type="ECO:0000313" key="3">
    <source>
        <dbReference type="Proteomes" id="UP000218334"/>
    </source>
</evidence>
<evidence type="ECO:0000256" key="1">
    <source>
        <dbReference type="SAM" id="MobiDB-lite"/>
    </source>
</evidence>
<dbReference type="AlphaFoldDB" id="A0A2H3ATM3"/>
<gene>
    <name evidence="2" type="ORF">ARMSODRAFT_1010223</name>
</gene>